<dbReference type="Pfam" id="PF01261">
    <property type="entry name" value="AP_endonuc_2"/>
    <property type="match status" value="1"/>
</dbReference>
<evidence type="ECO:0000259" key="1">
    <source>
        <dbReference type="Pfam" id="PF01261"/>
    </source>
</evidence>
<dbReference type="InterPro" id="IPR036237">
    <property type="entry name" value="Xyl_isomerase-like_sf"/>
</dbReference>
<dbReference type="Gene3D" id="3.20.20.150">
    <property type="entry name" value="Divalent-metal-dependent TIM barrel enzymes"/>
    <property type="match status" value="1"/>
</dbReference>
<keyword evidence="3" id="KW-1185">Reference proteome</keyword>
<dbReference type="EMBL" id="UYIG01000163">
    <property type="protein sequence ID" value="VDG30005.1"/>
    <property type="molecule type" value="Genomic_DNA"/>
</dbReference>
<gene>
    <name evidence="2" type="ORF">MUDAN_MDHGFNIF_01537</name>
</gene>
<dbReference type="Proteomes" id="UP000289996">
    <property type="component" value="Unassembled WGS sequence"/>
</dbReference>
<name>A0A660E2Z0_9LACO</name>
<keyword evidence="2" id="KW-0413">Isomerase</keyword>
<sequence>MLVLPKRPGFVQLGLKAAQTPKQLMNRLQYRPKTFEFFTSAADFEPDAFKNLKTAITFVAKNVTTDIVVHHPMSYQGIHLDQLLDPQRETVAYNFLQKSTSDLLDLATDLNIRVLIHGGYGSDSATLIGEYESITAARETVFARLDTLVRQGNGHVMIENGITPSFMYGDPQLDEQIIHHQLPLVCDISHVFIGLHGDMELTMLALKRLKPLIKHYHLVDSLGQQHDSLPLGTGLIDWQRVLGELNPTASMIYEVPDETDATCANMLSSYHYLRNLETKLIESRGTVNG</sequence>
<protein>
    <submittedName>
        <fullName evidence="2">Sugar phosphate isomerase/epimerase [Lactobacillus sp.]</fullName>
    </submittedName>
</protein>
<dbReference type="AlphaFoldDB" id="A0A660E2Z0"/>
<dbReference type="RefSeq" id="WP_130847144.1">
    <property type="nucleotide sequence ID" value="NZ_UYIE01000108.1"/>
</dbReference>
<evidence type="ECO:0000313" key="2">
    <source>
        <dbReference type="EMBL" id="VDG30005.1"/>
    </source>
</evidence>
<dbReference type="GO" id="GO:0016853">
    <property type="term" value="F:isomerase activity"/>
    <property type="evidence" value="ECO:0007669"/>
    <property type="project" value="UniProtKB-KW"/>
</dbReference>
<evidence type="ECO:0000313" key="3">
    <source>
        <dbReference type="Proteomes" id="UP000289996"/>
    </source>
</evidence>
<proteinExistence type="predicted"/>
<reference evidence="2 3" key="1">
    <citation type="submission" date="2018-11" db="EMBL/GenBank/DDBJ databases">
        <authorList>
            <person name="Wuyts S."/>
        </authorList>
    </citation>
    <scope>NUCLEOTIDE SEQUENCE [LARGE SCALE GENOMIC DNA]</scope>
    <source>
        <strain evidence="2">Lactobacillus mudanjiangensis AMBF249</strain>
    </source>
</reference>
<dbReference type="OrthoDB" id="2799545at2"/>
<dbReference type="InterPro" id="IPR013022">
    <property type="entry name" value="Xyl_isomerase-like_TIM-brl"/>
</dbReference>
<accession>A0A660E2Z0</accession>
<organism evidence="2 3">
    <name type="scientific">Lactiplantibacillus mudanjiangensis</name>
    <dbReference type="NCBI Taxonomy" id="1296538"/>
    <lineage>
        <taxon>Bacteria</taxon>
        <taxon>Bacillati</taxon>
        <taxon>Bacillota</taxon>
        <taxon>Bacilli</taxon>
        <taxon>Lactobacillales</taxon>
        <taxon>Lactobacillaceae</taxon>
        <taxon>Lactiplantibacillus</taxon>
    </lineage>
</organism>
<dbReference type="SUPFAM" id="SSF51658">
    <property type="entry name" value="Xylose isomerase-like"/>
    <property type="match status" value="1"/>
</dbReference>
<feature type="domain" description="Xylose isomerase-like TIM barrel" evidence="1">
    <location>
        <begin position="67"/>
        <end position="258"/>
    </location>
</feature>